<reference evidence="1 2" key="1">
    <citation type="journal article" date="2023" name="Genes (Basel)">
        <title>Chromosome-Level Genome Assembly and Circadian Gene Repertoire of the Patagonia Blennie Eleginops maclovinus-The Closest Ancestral Proxy of Antarctic Cryonotothenioids.</title>
        <authorList>
            <person name="Cheng C.C."/>
            <person name="Rivera-Colon A.G."/>
            <person name="Minhas B.F."/>
            <person name="Wilson L."/>
            <person name="Rayamajhi N."/>
            <person name="Vargas-Chacoff L."/>
            <person name="Catchen J.M."/>
        </authorList>
    </citation>
    <scope>NUCLEOTIDE SEQUENCE [LARGE SCALE GENOMIC DNA]</scope>
    <source>
        <strain evidence="1">JMC-PN-2008</strain>
    </source>
</reference>
<protein>
    <submittedName>
        <fullName evidence="1">Uncharacterized protein</fullName>
    </submittedName>
</protein>
<organism evidence="1 2">
    <name type="scientific">Eleginops maclovinus</name>
    <name type="common">Patagonian blennie</name>
    <name type="synonym">Eleginus maclovinus</name>
    <dbReference type="NCBI Taxonomy" id="56733"/>
    <lineage>
        <taxon>Eukaryota</taxon>
        <taxon>Metazoa</taxon>
        <taxon>Chordata</taxon>
        <taxon>Craniata</taxon>
        <taxon>Vertebrata</taxon>
        <taxon>Euteleostomi</taxon>
        <taxon>Actinopterygii</taxon>
        <taxon>Neopterygii</taxon>
        <taxon>Teleostei</taxon>
        <taxon>Neoteleostei</taxon>
        <taxon>Acanthomorphata</taxon>
        <taxon>Eupercaria</taxon>
        <taxon>Perciformes</taxon>
        <taxon>Notothenioidei</taxon>
        <taxon>Eleginopidae</taxon>
        <taxon>Eleginops</taxon>
    </lineage>
</organism>
<name>A0AAN7Y221_ELEMC</name>
<reference evidence="1 2" key="2">
    <citation type="journal article" date="2023" name="Mol. Biol. Evol.">
        <title>Genomics of Secondarily Temperate Adaptation in the Only Non-Antarctic Icefish.</title>
        <authorList>
            <person name="Rivera-Colon A.G."/>
            <person name="Rayamajhi N."/>
            <person name="Minhas B.F."/>
            <person name="Madrigal G."/>
            <person name="Bilyk K.T."/>
            <person name="Yoon V."/>
            <person name="Hune M."/>
            <person name="Gregory S."/>
            <person name="Cheng C.H.C."/>
            <person name="Catchen J.M."/>
        </authorList>
    </citation>
    <scope>NUCLEOTIDE SEQUENCE [LARGE SCALE GENOMIC DNA]</scope>
    <source>
        <strain evidence="1">JMC-PN-2008</strain>
    </source>
</reference>
<sequence>MNHTYIDKGILRCRPPPAGPIPWDCYKALHNEHQLWKRVAAAATEHPLSAGGEFGAVGSPFIGAPPRNQSIKFSITLATL</sequence>
<comment type="caution">
    <text evidence="1">The sequence shown here is derived from an EMBL/GenBank/DDBJ whole genome shotgun (WGS) entry which is preliminary data.</text>
</comment>
<evidence type="ECO:0000313" key="1">
    <source>
        <dbReference type="EMBL" id="KAK5870844.1"/>
    </source>
</evidence>
<dbReference type="EMBL" id="JAUZQC010000005">
    <property type="protein sequence ID" value="KAK5870844.1"/>
    <property type="molecule type" value="Genomic_DNA"/>
</dbReference>
<gene>
    <name evidence="1" type="ORF">PBY51_003756</name>
</gene>
<accession>A0AAN7Y221</accession>
<dbReference type="AlphaFoldDB" id="A0AAN7Y221"/>
<dbReference type="Proteomes" id="UP001346869">
    <property type="component" value="Unassembled WGS sequence"/>
</dbReference>
<keyword evidence="2" id="KW-1185">Reference proteome</keyword>
<proteinExistence type="predicted"/>
<evidence type="ECO:0000313" key="2">
    <source>
        <dbReference type="Proteomes" id="UP001346869"/>
    </source>
</evidence>